<feature type="region of interest" description="Disordered" evidence="1">
    <location>
        <begin position="260"/>
        <end position="279"/>
    </location>
</feature>
<evidence type="ECO:0000313" key="3">
    <source>
        <dbReference type="EMBL" id="VFJ58769.1"/>
    </source>
</evidence>
<dbReference type="AlphaFoldDB" id="A0A450SS37"/>
<gene>
    <name evidence="2" type="ORF">BECKFM1743A_GA0114220_101776</name>
    <name evidence="4" type="ORF">BECKFM1743B_GA0114221_105152</name>
    <name evidence="3" type="ORF">BECKFM1743C_GA0114222_102334</name>
</gene>
<proteinExistence type="predicted"/>
<reference evidence="2" key="1">
    <citation type="submission" date="2019-02" db="EMBL/GenBank/DDBJ databases">
        <authorList>
            <person name="Gruber-Vodicka R. H."/>
            <person name="Seah K. B. B."/>
        </authorList>
    </citation>
    <scope>NUCLEOTIDE SEQUENCE</scope>
    <source>
        <strain evidence="2">BECK_BZ163</strain>
        <strain evidence="4">BECK_BZ164</strain>
        <strain evidence="3">BECK_BZ165</strain>
    </source>
</reference>
<accession>A0A450SS37</accession>
<organism evidence="2">
    <name type="scientific">Candidatus Kentrum sp. FM</name>
    <dbReference type="NCBI Taxonomy" id="2126340"/>
    <lineage>
        <taxon>Bacteria</taxon>
        <taxon>Pseudomonadati</taxon>
        <taxon>Pseudomonadota</taxon>
        <taxon>Gammaproteobacteria</taxon>
        <taxon>Candidatus Kentrum</taxon>
    </lineage>
</organism>
<protein>
    <submittedName>
        <fullName evidence="2">Uncharacterized protein</fullName>
    </submittedName>
</protein>
<evidence type="ECO:0000313" key="4">
    <source>
        <dbReference type="EMBL" id="VFK17945.1"/>
    </source>
</evidence>
<feature type="compositionally biased region" description="Polar residues" evidence="1">
    <location>
        <begin position="270"/>
        <end position="279"/>
    </location>
</feature>
<dbReference type="EMBL" id="CAADFA010000233">
    <property type="protein sequence ID" value="VFJ58769.1"/>
    <property type="molecule type" value="Genomic_DNA"/>
</dbReference>
<sequence length="591" mass="65140">MFKKRVFFLTGPTLAVYRERRNPVEPQVSFQDNPEGLREFAHYLDRDPWTPACLLVDLVEEEFRTETIPHVFVPDRRALVANKQRRLFRHTPYRYAVFQDRTTNAKREDNVLFAAVARPDILGRWLHPITQRKIPLTGIYSLPLLSRKLLPVIQGASPASASDYALLVHCNAGGGLRQSFFVRHHLKVSRLAILPGSAIGSTIGPGNGPLPSDDAACTSRYILGEVEKTHRYLSDLRLLSANHPLDVYFLMGAGGPAGLAEHLEQPPEQSPGQQTTEPSNLRYHFVDIPKIGARIGLSNRGTPDKPGALCADALFVRTLMRTTPANHYATPNDVRYFRFLQMRMAMYATGVLLLCAGIAWSAARFSDTLIIGQQTTALERQIRVYEDRYAHARAARLPEMPVDGPSLKAAVETADMLRLSRTTPYPMFVALGAVLDEESALTIQEIEWSVSTGPPSAADVSMSTGTRVDGVLPDRMGNRLRSPSRPSSEAPPAPWRNGLNPIAPYQVALIEGRLAARAGEARGDYRRAMGLVEDFAGKLSRLDGVEHVEIVDRPVNVSSEGTLAGKADGALGTGNFTLRITIRNVLPEFDG</sequence>
<dbReference type="EMBL" id="CAADEZ010000177">
    <property type="protein sequence ID" value="VFJ56874.1"/>
    <property type="molecule type" value="Genomic_DNA"/>
</dbReference>
<evidence type="ECO:0000313" key="2">
    <source>
        <dbReference type="EMBL" id="VFJ56874.1"/>
    </source>
</evidence>
<feature type="region of interest" description="Disordered" evidence="1">
    <location>
        <begin position="454"/>
        <end position="497"/>
    </location>
</feature>
<name>A0A450SS37_9GAMM</name>
<dbReference type="EMBL" id="CAADFL010000515">
    <property type="protein sequence ID" value="VFK17945.1"/>
    <property type="molecule type" value="Genomic_DNA"/>
</dbReference>
<evidence type="ECO:0000256" key="1">
    <source>
        <dbReference type="SAM" id="MobiDB-lite"/>
    </source>
</evidence>